<dbReference type="EMBL" id="CP021748">
    <property type="protein sequence ID" value="ARX84614.1"/>
    <property type="molecule type" value="Genomic_DNA"/>
</dbReference>
<organism evidence="2 3">
    <name type="scientific">Streptomyces alboflavus</name>
    <dbReference type="NCBI Taxonomy" id="67267"/>
    <lineage>
        <taxon>Bacteria</taxon>
        <taxon>Bacillati</taxon>
        <taxon>Actinomycetota</taxon>
        <taxon>Actinomycetes</taxon>
        <taxon>Kitasatosporales</taxon>
        <taxon>Streptomycetaceae</taxon>
        <taxon>Streptomyces</taxon>
    </lineage>
</organism>
<dbReference type="InterPro" id="IPR005509">
    <property type="entry name" value="AfsA_hotdog_dom"/>
</dbReference>
<protein>
    <recommendedName>
        <fullName evidence="1">A-factor biosynthesis hotdog domain-containing protein</fullName>
    </recommendedName>
</protein>
<sequence>METQVLEAPPEAPGYDRTVSRALVHRWALSEVFLTDSVSVGDGLFVAGAQLPLTHGYFRDHIPGRRHHDPLLVLESCRQAVTYASHVHEGVPADTTFMVTSWTLDIADPAALKCGERPGELRMDGEVTDRRRRGGRLRGLAFAMDLTLDGRPLGRLTMDTNCTPTDQYHALRRMQRGTAVPTAFDLPADPAGEPVEPALVCRLDSANAVLDAVRRQGAALTARLSPRTYRNRSMYDHPYDHVPAMVFSEAARQCGLLLGADASAVTGSPPDSGPRRVLRLHGSFVKFAELDAEVLLSAAPEDGAGPGAFRMAAVQGDETVAEVRVTLG</sequence>
<dbReference type="Pfam" id="PF03756">
    <property type="entry name" value="AfsA"/>
    <property type="match status" value="2"/>
</dbReference>
<feature type="domain" description="A-factor biosynthesis hotdog" evidence="1">
    <location>
        <begin position="199"/>
        <end position="326"/>
    </location>
</feature>
<name>A0A1Z1WDT9_9ACTN</name>
<reference evidence="2 3" key="1">
    <citation type="submission" date="2017-05" db="EMBL/GenBank/DDBJ databases">
        <title>Streptomyces alboflavus Genome sequencing and assembly.</title>
        <authorList>
            <person name="Wang Y."/>
            <person name="Du B."/>
            <person name="Ding Y."/>
            <person name="Liu H."/>
            <person name="Hou Q."/>
            <person name="Liu K."/>
            <person name="Wang C."/>
            <person name="Yao L."/>
        </authorList>
    </citation>
    <scope>NUCLEOTIDE SEQUENCE [LARGE SCALE GENOMIC DNA]</scope>
    <source>
        <strain evidence="2 3">MDJK44</strain>
    </source>
</reference>
<dbReference type="OrthoDB" id="7838374at2"/>
<evidence type="ECO:0000259" key="1">
    <source>
        <dbReference type="Pfam" id="PF03756"/>
    </source>
</evidence>
<keyword evidence="3" id="KW-1185">Reference proteome</keyword>
<dbReference type="AlphaFoldDB" id="A0A1Z1WDT9"/>
<dbReference type="KEGG" id="salf:SMD44_04059"/>
<gene>
    <name evidence="2" type="ORF">SMD44_04059</name>
</gene>
<dbReference type="RefSeq" id="WP_087884795.1">
    <property type="nucleotide sequence ID" value="NZ_CP021748.1"/>
</dbReference>
<evidence type="ECO:0000313" key="2">
    <source>
        <dbReference type="EMBL" id="ARX84614.1"/>
    </source>
</evidence>
<dbReference type="Proteomes" id="UP000195880">
    <property type="component" value="Chromosome"/>
</dbReference>
<evidence type="ECO:0000313" key="3">
    <source>
        <dbReference type="Proteomes" id="UP000195880"/>
    </source>
</evidence>
<feature type="domain" description="A-factor biosynthesis hotdog" evidence="1">
    <location>
        <begin position="23"/>
        <end position="162"/>
    </location>
</feature>
<accession>A0A1Z1WDT9</accession>
<proteinExistence type="predicted"/>